<comment type="caution">
    <text evidence="8">The sequence shown here is derived from an EMBL/GenBank/DDBJ whole genome shotgun (WGS) entry which is preliminary data.</text>
</comment>
<dbReference type="EMBL" id="PDLM01000009">
    <property type="protein sequence ID" value="RDW69639.1"/>
    <property type="molecule type" value="Genomic_DNA"/>
</dbReference>
<organism evidence="8 9">
    <name type="scientific">Coleophoma cylindrospora</name>
    <dbReference type="NCBI Taxonomy" id="1849047"/>
    <lineage>
        <taxon>Eukaryota</taxon>
        <taxon>Fungi</taxon>
        <taxon>Dikarya</taxon>
        <taxon>Ascomycota</taxon>
        <taxon>Pezizomycotina</taxon>
        <taxon>Leotiomycetes</taxon>
        <taxon>Helotiales</taxon>
        <taxon>Dermateaceae</taxon>
        <taxon>Coleophoma</taxon>
    </lineage>
</organism>
<evidence type="ECO:0000256" key="7">
    <source>
        <dbReference type="SAM" id="Phobius"/>
    </source>
</evidence>
<comment type="similarity">
    <text evidence="1 5">Belongs to the GDA1/CD39 NTPase family.</text>
</comment>
<dbReference type="STRING" id="1849047.A0A3D8R6H5"/>
<dbReference type="GO" id="GO:0005524">
    <property type="term" value="F:ATP binding"/>
    <property type="evidence" value="ECO:0007669"/>
    <property type="project" value="UniProtKB-KW"/>
</dbReference>
<dbReference type="GO" id="GO:0016020">
    <property type="term" value="C:membrane"/>
    <property type="evidence" value="ECO:0007669"/>
    <property type="project" value="TreeGrafter"/>
</dbReference>
<evidence type="ECO:0000256" key="4">
    <source>
        <dbReference type="PIRSR" id="PIRSR600407-2"/>
    </source>
</evidence>
<evidence type="ECO:0000256" key="2">
    <source>
        <dbReference type="ARBA" id="ARBA00022801"/>
    </source>
</evidence>
<feature type="transmembrane region" description="Helical" evidence="7">
    <location>
        <begin position="529"/>
        <end position="546"/>
    </location>
</feature>
<dbReference type="PROSITE" id="PS01238">
    <property type="entry name" value="GDA1_CD39_NTPASE"/>
    <property type="match status" value="1"/>
</dbReference>
<dbReference type="Gene3D" id="3.30.420.150">
    <property type="entry name" value="Exopolyphosphatase. Domain 2"/>
    <property type="match status" value="1"/>
</dbReference>
<feature type="active site" description="Proton acceptor" evidence="3">
    <location>
        <position position="145"/>
    </location>
</feature>
<evidence type="ECO:0000256" key="1">
    <source>
        <dbReference type="ARBA" id="ARBA00009283"/>
    </source>
</evidence>
<name>A0A3D8R6H5_9HELO</name>
<dbReference type="AlphaFoldDB" id="A0A3D8R6H5"/>
<dbReference type="GO" id="GO:0004382">
    <property type="term" value="F:GDP phosphatase activity"/>
    <property type="evidence" value="ECO:0007669"/>
    <property type="project" value="TreeGrafter"/>
</dbReference>
<keyword evidence="7" id="KW-1133">Transmembrane helix</keyword>
<evidence type="ECO:0008006" key="10">
    <source>
        <dbReference type="Google" id="ProtNLM"/>
    </source>
</evidence>
<dbReference type="GO" id="GO:0046036">
    <property type="term" value="P:CTP metabolic process"/>
    <property type="evidence" value="ECO:0007669"/>
    <property type="project" value="TreeGrafter"/>
</dbReference>
<feature type="compositionally biased region" description="Acidic residues" evidence="6">
    <location>
        <begin position="603"/>
        <end position="612"/>
    </location>
</feature>
<evidence type="ECO:0000256" key="6">
    <source>
        <dbReference type="SAM" id="MobiDB-lite"/>
    </source>
</evidence>
<evidence type="ECO:0000256" key="3">
    <source>
        <dbReference type="PIRSR" id="PIRSR600407-1"/>
    </source>
</evidence>
<dbReference type="GO" id="GO:0017111">
    <property type="term" value="F:ribonucleoside triphosphate phosphatase activity"/>
    <property type="evidence" value="ECO:0007669"/>
    <property type="project" value="TreeGrafter"/>
</dbReference>
<keyword evidence="9" id="KW-1185">Reference proteome</keyword>
<keyword evidence="7" id="KW-0812">Transmembrane</keyword>
<reference evidence="8 9" key="1">
    <citation type="journal article" date="2018" name="IMA Fungus">
        <title>IMA Genome-F 9: Draft genome sequence of Annulohypoxylon stygium, Aspergillus mulundensis, Berkeleyomyces basicola (syn. Thielaviopsis basicola), Ceratocystis smalleyi, two Cercospora beticola strains, Coleophoma cylindrospora, Fusarium fracticaudum, Phialophora cf. hyalina, and Morchella septimelata.</title>
        <authorList>
            <person name="Wingfield B.D."/>
            <person name="Bills G.F."/>
            <person name="Dong Y."/>
            <person name="Huang W."/>
            <person name="Nel W.J."/>
            <person name="Swalarsk-Parry B.S."/>
            <person name="Vaghefi N."/>
            <person name="Wilken P.M."/>
            <person name="An Z."/>
            <person name="de Beer Z.W."/>
            <person name="De Vos L."/>
            <person name="Chen L."/>
            <person name="Duong T.A."/>
            <person name="Gao Y."/>
            <person name="Hammerbacher A."/>
            <person name="Kikkert J.R."/>
            <person name="Li Y."/>
            <person name="Li H."/>
            <person name="Li K."/>
            <person name="Li Q."/>
            <person name="Liu X."/>
            <person name="Ma X."/>
            <person name="Naidoo K."/>
            <person name="Pethybridge S.J."/>
            <person name="Sun J."/>
            <person name="Steenkamp E.T."/>
            <person name="van der Nest M.A."/>
            <person name="van Wyk S."/>
            <person name="Wingfield M.J."/>
            <person name="Xiong C."/>
            <person name="Yue Q."/>
            <person name="Zhang X."/>
        </authorList>
    </citation>
    <scope>NUCLEOTIDE SEQUENCE [LARGE SCALE GENOMIC DNA]</scope>
    <source>
        <strain evidence="8 9">BP6252</strain>
    </source>
</reference>
<dbReference type="PANTHER" id="PTHR11782:SF121">
    <property type="entry name" value="NUCLEOSIDE-DIPHOSPHATASE MIG-23"/>
    <property type="match status" value="1"/>
</dbReference>
<keyword evidence="4" id="KW-0547">Nucleotide-binding</keyword>
<protein>
    <recommendedName>
        <fullName evidence="10">Golgi apyrase</fullName>
    </recommendedName>
</protein>
<dbReference type="Proteomes" id="UP000256645">
    <property type="component" value="Unassembled WGS sequence"/>
</dbReference>
<dbReference type="GO" id="GO:0005794">
    <property type="term" value="C:Golgi apparatus"/>
    <property type="evidence" value="ECO:0007669"/>
    <property type="project" value="TreeGrafter"/>
</dbReference>
<keyword evidence="4" id="KW-0067">ATP-binding</keyword>
<evidence type="ECO:0000256" key="5">
    <source>
        <dbReference type="RuleBase" id="RU003833"/>
    </source>
</evidence>
<dbReference type="GO" id="GO:0006256">
    <property type="term" value="P:UDP catabolic process"/>
    <property type="evidence" value="ECO:0007669"/>
    <property type="project" value="TreeGrafter"/>
</dbReference>
<feature type="binding site" evidence="4">
    <location>
        <begin position="182"/>
        <end position="186"/>
    </location>
    <ligand>
        <name>ATP</name>
        <dbReference type="ChEBI" id="CHEBI:30616"/>
    </ligand>
</feature>
<dbReference type="CDD" id="cd24039">
    <property type="entry name" value="ASKHA_NBD_YND1-like"/>
    <property type="match status" value="1"/>
</dbReference>
<gene>
    <name evidence="8" type="ORF">BP6252_08659</name>
</gene>
<evidence type="ECO:0000313" key="8">
    <source>
        <dbReference type="EMBL" id="RDW69639.1"/>
    </source>
</evidence>
<dbReference type="Pfam" id="PF01150">
    <property type="entry name" value="GDA1_CD39"/>
    <property type="match status" value="1"/>
</dbReference>
<keyword evidence="7" id="KW-0472">Membrane</keyword>
<feature type="compositionally biased region" description="Polar residues" evidence="6">
    <location>
        <begin position="698"/>
        <end position="709"/>
    </location>
</feature>
<accession>A0A3D8R6H5</accession>
<dbReference type="GO" id="GO:0045134">
    <property type="term" value="F:UDP phosphatase activity"/>
    <property type="evidence" value="ECO:0007669"/>
    <property type="project" value="TreeGrafter"/>
</dbReference>
<feature type="region of interest" description="Disordered" evidence="6">
    <location>
        <begin position="684"/>
        <end position="715"/>
    </location>
</feature>
<dbReference type="Gene3D" id="3.30.420.40">
    <property type="match status" value="1"/>
</dbReference>
<proteinExistence type="inferred from homology"/>
<evidence type="ECO:0000313" key="9">
    <source>
        <dbReference type="Proteomes" id="UP000256645"/>
    </source>
</evidence>
<feature type="region of interest" description="Disordered" evidence="6">
    <location>
        <begin position="603"/>
        <end position="631"/>
    </location>
</feature>
<dbReference type="PANTHER" id="PTHR11782">
    <property type="entry name" value="ADENOSINE/GUANOSINE DIPHOSPHATASE"/>
    <property type="match status" value="1"/>
</dbReference>
<keyword evidence="2 5" id="KW-0378">Hydrolase</keyword>
<sequence length="715" mass="78534">MGKWRYGVILDAGSSGTRVYIYRWLNSARALQDADATALKSLPKLETKKRWTLKINPGISTFGERPTQVGPEHLQELLDHALDIVPQDQVSDTPIFLMATAGMRLLPEIQQSALLHEVCAYARANTKFSLPDCDLHIQVIPGETEGLYGWIAANYLLGGFDSPEEHAHGKNHHTYGFLDMGGASAQIAFAPNATEAEKHANDLKLLRMRTINGQASEYKVFTTTWLGFGVNQARQRYVDALMEATYTHDAKELLDPCLPSGLKTTLKGLEIDEGTKVGNEPILMGTGLFDECLRQTYPLLDKDAPCADQPCLLHGQHVPAIDFDVNHFVGVSEYWHTTHEVFEMAHKDQSYDFTAYQKMVKDFCSETWGDIEEGVADGKWGKKVSAKVAQEVCFKASWLINVLHDGIGIPRVGIEKSAHVPGYNGTKEVLSHAKSKGFLDPFQAVNKIDGTEVSWTLGKMVLYAAGQVPTSNDALAVGFGSNTGPYTANGLPADFQFAGSNSNPVPVGEEDNWSEAADELLEKAQGRKTPGLLLFMLLFLGLMYFFRKRDRRLRLMSKISAFRRSRRPGSPRKGGRSFFGGKLFGRTSGNYERVDDAEAAEFELGDVSEGSEDNEHSDSSEGSRVGRSSGLATPKLNVVNFDTGNGHYYEKGEVGLGLAGSGLPNAMDRSGLLIRTESRDRLGTPNLQMLGAGRRSRTGSPTRMKSPLTTPLEED</sequence>
<dbReference type="OrthoDB" id="6372431at2759"/>
<dbReference type="InterPro" id="IPR000407">
    <property type="entry name" value="GDA1_CD39_NTPase"/>
</dbReference>